<reference evidence="3 4" key="1">
    <citation type="submission" date="2022-10" db="EMBL/GenBank/DDBJ databases">
        <title>Defluviimonas sp. nov., isolated from ocean surface water.</title>
        <authorList>
            <person name="He W."/>
            <person name="Wang L."/>
            <person name="Zhang D.-F."/>
        </authorList>
    </citation>
    <scope>NUCLEOTIDE SEQUENCE [LARGE SCALE GENOMIC DNA]</scope>
    <source>
        <strain evidence="3 4">WL0002</strain>
    </source>
</reference>
<name>A0ABT2ZGA7_9RHOB</name>
<evidence type="ECO:0000259" key="2">
    <source>
        <dbReference type="Pfam" id="PF01266"/>
    </source>
</evidence>
<dbReference type="InterPro" id="IPR036188">
    <property type="entry name" value="FAD/NAD-bd_sf"/>
</dbReference>
<dbReference type="PANTHER" id="PTHR13847:SF287">
    <property type="entry name" value="FAD-DEPENDENT OXIDOREDUCTASE DOMAIN-CONTAINING PROTEIN 1"/>
    <property type="match status" value="1"/>
</dbReference>
<keyword evidence="1" id="KW-0560">Oxidoreductase</keyword>
<sequence>MLTDILIIGGGIAGVSAAARLSHLGSVVLAEAESALAWHASGRSAALYEPGYGTGAVTDLTRASGAYLAEANGGVLSPRGLMIVGGAGDDAVFAAEAGAMALAPITLDEARAMVPILSPDRVAMAAYTDAARDIDTDLLIQNFAREARANGARIETGLAVTGIERLAGGWRVVTAQGDMTARILVNAAGAWADGIARMAGVKPLGLQPNRRSMVRIPGPANQDVARWPMIFGAGETWYMKPDAGALIVSPADEHPMDPHDAWADDMVLAEGLARYEEFVTEPVTRLLASWAGLRTFSPDRVLVIGEDPVAKGFYWLAGQGGYGFQTCPAASRHIADLIGGCTPEIGIAATARLSPARFA</sequence>
<organism evidence="3 4">
    <name type="scientific">Albidovulum marisflavi</name>
    <dbReference type="NCBI Taxonomy" id="2984159"/>
    <lineage>
        <taxon>Bacteria</taxon>
        <taxon>Pseudomonadati</taxon>
        <taxon>Pseudomonadota</taxon>
        <taxon>Alphaproteobacteria</taxon>
        <taxon>Rhodobacterales</taxon>
        <taxon>Paracoccaceae</taxon>
        <taxon>Albidovulum</taxon>
    </lineage>
</organism>
<dbReference type="Proteomes" id="UP001652542">
    <property type="component" value="Unassembled WGS sequence"/>
</dbReference>
<proteinExistence type="predicted"/>
<feature type="domain" description="FAD dependent oxidoreductase" evidence="2">
    <location>
        <begin position="4"/>
        <end position="337"/>
    </location>
</feature>
<accession>A0ABT2ZGA7</accession>
<dbReference type="EMBL" id="JAOWKY010000005">
    <property type="protein sequence ID" value="MCV2870174.1"/>
    <property type="molecule type" value="Genomic_DNA"/>
</dbReference>
<protein>
    <submittedName>
        <fullName evidence="3">FAD-binding oxidoreductase</fullName>
    </submittedName>
</protein>
<dbReference type="InterPro" id="IPR006076">
    <property type="entry name" value="FAD-dep_OxRdtase"/>
</dbReference>
<evidence type="ECO:0000256" key="1">
    <source>
        <dbReference type="ARBA" id="ARBA00023002"/>
    </source>
</evidence>
<dbReference type="SUPFAM" id="SSF51905">
    <property type="entry name" value="FAD/NAD(P)-binding domain"/>
    <property type="match status" value="1"/>
</dbReference>
<dbReference type="PANTHER" id="PTHR13847">
    <property type="entry name" value="SARCOSINE DEHYDROGENASE-RELATED"/>
    <property type="match status" value="1"/>
</dbReference>
<dbReference type="Pfam" id="PF01266">
    <property type="entry name" value="DAO"/>
    <property type="match status" value="1"/>
</dbReference>
<dbReference type="RefSeq" id="WP_263735850.1">
    <property type="nucleotide sequence ID" value="NZ_JAOWKY010000005.1"/>
</dbReference>
<dbReference type="Gene3D" id="3.30.9.10">
    <property type="entry name" value="D-Amino Acid Oxidase, subunit A, domain 2"/>
    <property type="match status" value="1"/>
</dbReference>
<evidence type="ECO:0000313" key="4">
    <source>
        <dbReference type="Proteomes" id="UP001652542"/>
    </source>
</evidence>
<comment type="caution">
    <text evidence="3">The sequence shown here is derived from an EMBL/GenBank/DDBJ whole genome shotgun (WGS) entry which is preliminary data.</text>
</comment>
<evidence type="ECO:0000313" key="3">
    <source>
        <dbReference type="EMBL" id="MCV2870174.1"/>
    </source>
</evidence>
<gene>
    <name evidence="3" type="ORF">OEW28_16205</name>
</gene>
<dbReference type="Gene3D" id="3.50.50.60">
    <property type="entry name" value="FAD/NAD(P)-binding domain"/>
    <property type="match status" value="1"/>
</dbReference>
<keyword evidence="4" id="KW-1185">Reference proteome</keyword>